<gene>
    <name evidence="1" type="ORF">SPDO_25660</name>
</gene>
<accession>A0A245ZG75</accession>
<reference evidence="1 2" key="1">
    <citation type="submission" date="2017-03" db="EMBL/GenBank/DDBJ databases">
        <title>Genome sequence of Sphingomonas dokdonensis DSM 21029.</title>
        <authorList>
            <person name="Poehlein A."/>
            <person name="Wuebbeler J.H."/>
            <person name="Steinbuechel A."/>
            <person name="Daniel R."/>
        </authorList>
    </citation>
    <scope>NUCLEOTIDE SEQUENCE [LARGE SCALE GENOMIC DNA]</scope>
    <source>
        <strain evidence="1 2">DSM 21029</strain>
    </source>
</reference>
<organism evidence="1 2">
    <name type="scientific">Sphingomonas dokdonensis</name>
    <dbReference type="NCBI Taxonomy" id="344880"/>
    <lineage>
        <taxon>Bacteria</taxon>
        <taxon>Pseudomonadati</taxon>
        <taxon>Pseudomonadota</taxon>
        <taxon>Alphaproteobacteria</taxon>
        <taxon>Sphingomonadales</taxon>
        <taxon>Sphingomonadaceae</taxon>
        <taxon>Sphingomonas</taxon>
    </lineage>
</organism>
<comment type="caution">
    <text evidence="1">The sequence shown here is derived from an EMBL/GenBank/DDBJ whole genome shotgun (WGS) entry which is preliminary data.</text>
</comment>
<keyword evidence="2" id="KW-1185">Reference proteome</keyword>
<sequence>MRKTIILHIGASKAGSSSIQSFIRRNRPLLNSLGYVVPDISLGTGENVSGEHVFALEALAKARDAAGFRARMDAVFAQSGDAARAVLLSAENLSNLGNSAIIEGLSAQYDLRIVMYLRRQDELLTSAWQQWASKIETDFYAWLIMALKQFGHWNKVLAEWEQRAGADAIVARVFDRNSFVDGDLLHDFIDALGLAEHIDAFDYKQGESNPSVTDAITMMVSGNRKIFSDVHDNRFYGALNELTGNNLVDGKKVSLLSRKQRDKVIEYYRPVNEAVCRKYFKGRPRLFPVVDHEKYRYLSSDQLVDEKFRAIMTIIAALVQERAG</sequence>
<evidence type="ECO:0000313" key="1">
    <source>
        <dbReference type="EMBL" id="OWK28733.1"/>
    </source>
</evidence>
<name>A0A245ZG75_9SPHN</name>
<dbReference type="Proteomes" id="UP000197290">
    <property type="component" value="Unassembled WGS sequence"/>
</dbReference>
<protein>
    <recommendedName>
        <fullName evidence="3">Sulfotransferase domain protein</fullName>
    </recommendedName>
</protein>
<dbReference type="EMBL" id="NBBI01000005">
    <property type="protein sequence ID" value="OWK28733.1"/>
    <property type="molecule type" value="Genomic_DNA"/>
</dbReference>
<evidence type="ECO:0000313" key="2">
    <source>
        <dbReference type="Proteomes" id="UP000197290"/>
    </source>
</evidence>
<dbReference type="AlphaFoldDB" id="A0A245ZG75"/>
<dbReference type="SUPFAM" id="SSF52540">
    <property type="entry name" value="P-loop containing nucleoside triphosphate hydrolases"/>
    <property type="match status" value="1"/>
</dbReference>
<evidence type="ECO:0008006" key="3">
    <source>
        <dbReference type="Google" id="ProtNLM"/>
    </source>
</evidence>
<dbReference type="InterPro" id="IPR027417">
    <property type="entry name" value="P-loop_NTPase"/>
</dbReference>
<proteinExistence type="predicted"/>